<dbReference type="RefSeq" id="WP_053253145.1">
    <property type="nucleotide sequence ID" value="NZ_LGAP01000049.1"/>
</dbReference>
<organism evidence="1 2">
    <name type="scientific">Ensifer adhaerens</name>
    <name type="common">Sinorhizobium morelense</name>
    <dbReference type="NCBI Taxonomy" id="106592"/>
    <lineage>
        <taxon>Bacteria</taxon>
        <taxon>Pseudomonadati</taxon>
        <taxon>Pseudomonadota</taxon>
        <taxon>Alphaproteobacteria</taxon>
        <taxon>Hyphomicrobiales</taxon>
        <taxon>Rhizobiaceae</taxon>
        <taxon>Sinorhizobium/Ensifer group</taxon>
        <taxon>Ensifer</taxon>
    </lineage>
</organism>
<proteinExistence type="predicted"/>
<dbReference type="Proteomes" id="UP000037425">
    <property type="component" value="Unassembled WGS sequence"/>
</dbReference>
<name>A0A0L8BDE8_ENSAD</name>
<gene>
    <name evidence="1" type="ORF">AC244_33610</name>
</gene>
<dbReference type="AlphaFoldDB" id="A0A0L8BDE8"/>
<evidence type="ECO:0000313" key="1">
    <source>
        <dbReference type="EMBL" id="KOF12600.1"/>
    </source>
</evidence>
<sequence>MNAGPASFPDKDTVADKLSAFGEADQAFVRLLMENPEQDDRLLEGLYRYLDIASEARFLNSLKLDKLGQWLGNAAPARLQMRLMEAARASQHPAYQAFRTGLTKSGGLERAFPKA</sequence>
<dbReference type="PATRIC" id="fig|106592.7.peg.6223"/>
<evidence type="ECO:0000313" key="2">
    <source>
        <dbReference type="Proteomes" id="UP000037425"/>
    </source>
</evidence>
<accession>A0A0L8BDE8</accession>
<protein>
    <submittedName>
        <fullName evidence="1">Uncharacterized protein</fullName>
    </submittedName>
</protein>
<dbReference type="OrthoDB" id="8277635at2"/>
<comment type="caution">
    <text evidence="1">The sequence shown here is derived from an EMBL/GenBank/DDBJ whole genome shotgun (WGS) entry which is preliminary data.</text>
</comment>
<reference evidence="2" key="1">
    <citation type="submission" date="2015-07" db="EMBL/GenBank/DDBJ databases">
        <title>Whole genome sequence of an Ensifer adhaerens strain isolated from a cave pool in the Wind Cave National Park.</title>
        <authorList>
            <person name="Eng W.W.H."/>
            <person name="Gan H.M."/>
            <person name="Barton H.A."/>
            <person name="Savka M.A."/>
        </authorList>
    </citation>
    <scope>NUCLEOTIDE SEQUENCE [LARGE SCALE GENOMIC DNA]</scope>
    <source>
        <strain evidence="2">SD006</strain>
    </source>
</reference>
<dbReference type="EMBL" id="LGAP01000049">
    <property type="protein sequence ID" value="KOF12600.1"/>
    <property type="molecule type" value="Genomic_DNA"/>
</dbReference>